<feature type="region of interest" description="Disordered" evidence="1">
    <location>
        <begin position="1"/>
        <end position="33"/>
    </location>
</feature>
<protein>
    <recommendedName>
        <fullName evidence="4">F-box domain-containing protein</fullName>
    </recommendedName>
</protein>
<sequence>MIKPTSHLLDSTRSPPPGIASQPKSGGGKEPAVTGGGVLQLLIPSWHWKTSALIPTGVEDKDEELMMTSAGQSESAEWSRTAVQRPVPSLPEDIIAQVCDAIFATPLYEYDLSRTLPGLPSSYSNDLDFLQGIPLVSKIWWKPATRCLYEHIIIRQVGQIPLLVRTLTSKDAGIDFGTLVRRITLYECVVYPDSDGLDEDVRTIFERCVVIEELSFQRHPDCEDVIEEGDRVVVSEYGANPVWIFPQIIFPTMAARSPTMLCKLDLVSLNCRRWKEKAITALYNLLLASPRITALTIQNVEIPIGLVPPVLEYLKELTLLLQHSTSPSPPFPHDVWTWGLPNLRSLTLLNGFKIPTTILEKLGRTLTYLYLCYPIVCEDLQPALLSRLCPVLEHLVLYLHPFTLERVSATFRSASESGAPFRRLHYLDMWLTGDAYRRYRTVWGASDAAAFVASARSTFAPALVGVRALPALSLSSLPALADLPNICHPSALERTDDTRVVCVYDIPMLQTTWCVRPAEDWWLNR</sequence>
<reference evidence="2 3" key="1">
    <citation type="journal article" date="2015" name="Sci. Rep.">
        <title>Chromosome-level genome map provides insights into diverse defense mechanisms in the medicinal fungus Ganoderma sinense.</title>
        <authorList>
            <person name="Zhu Y."/>
            <person name="Xu J."/>
            <person name="Sun C."/>
            <person name="Zhou S."/>
            <person name="Xu H."/>
            <person name="Nelson D.R."/>
            <person name="Qian J."/>
            <person name="Song J."/>
            <person name="Luo H."/>
            <person name="Xiang L."/>
            <person name="Li Y."/>
            <person name="Xu Z."/>
            <person name="Ji A."/>
            <person name="Wang L."/>
            <person name="Lu S."/>
            <person name="Hayward A."/>
            <person name="Sun W."/>
            <person name="Li X."/>
            <person name="Schwartz D.C."/>
            <person name="Wang Y."/>
            <person name="Chen S."/>
        </authorList>
    </citation>
    <scope>NUCLEOTIDE SEQUENCE [LARGE SCALE GENOMIC DNA]</scope>
    <source>
        <strain evidence="2 3">ZZ0214-1</strain>
    </source>
</reference>
<dbReference type="Proteomes" id="UP000230002">
    <property type="component" value="Unassembled WGS sequence"/>
</dbReference>
<dbReference type="EMBL" id="AYKW01000068">
    <property type="protein sequence ID" value="PIL23295.1"/>
    <property type="molecule type" value="Genomic_DNA"/>
</dbReference>
<comment type="caution">
    <text evidence="2">The sequence shown here is derived from an EMBL/GenBank/DDBJ whole genome shotgun (WGS) entry which is preliminary data.</text>
</comment>
<dbReference type="OrthoDB" id="2758237at2759"/>
<evidence type="ECO:0000256" key="1">
    <source>
        <dbReference type="SAM" id="MobiDB-lite"/>
    </source>
</evidence>
<name>A0A2G8RP47_9APHY</name>
<gene>
    <name evidence="2" type="ORF">GSI_14605</name>
</gene>
<evidence type="ECO:0000313" key="2">
    <source>
        <dbReference type="EMBL" id="PIL23295.1"/>
    </source>
</evidence>
<organism evidence="2 3">
    <name type="scientific">Ganoderma sinense ZZ0214-1</name>
    <dbReference type="NCBI Taxonomy" id="1077348"/>
    <lineage>
        <taxon>Eukaryota</taxon>
        <taxon>Fungi</taxon>
        <taxon>Dikarya</taxon>
        <taxon>Basidiomycota</taxon>
        <taxon>Agaricomycotina</taxon>
        <taxon>Agaricomycetes</taxon>
        <taxon>Polyporales</taxon>
        <taxon>Polyporaceae</taxon>
        <taxon>Ganoderma</taxon>
    </lineage>
</organism>
<accession>A0A2G8RP47</accession>
<dbReference type="AlphaFoldDB" id="A0A2G8RP47"/>
<keyword evidence="3" id="KW-1185">Reference proteome</keyword>
<dbReference type="InterPro" id="IPR032675">
    <property type="entry name" value="LRR_dom_sf"/>
</dbReference>
<proteinExistence type="predicted"/>
<evidence type="ECO:0000313" key="3">
    <source>
        <dbReference type="Proteomes" id="UP000230002"/>
    </source>
</evidence>
<evidence type="ECO:0008006" key="4">
    <source>
        <dbReference type="Google" id="ProtNLM"/>
    </source>
</evidence>
<dbReference type="SUPFAM" id="SSF52047">
    <property type="entry name" value="RNI-like"/>
    <property type="match status" value="1"/>
</dbReference>
<dbReference type="Gene3D" id="3.80.10.10">
    <property type="entry name" value="Ribonuclease Inhibitor"/>
    <property type="match status" value="1"/>
</dbReference>